<dbReference type="Proteomes" id="UP000054776">
    <property type="component" value="Unassembled WGS sequence"/>
</dbReference>
<protein>
    <recommendedName>
        <fullName evidence="3">SCAN domain-containing protein 3</fullName>
    </recommendedName>
</protein>
<name>A0A0V1AV13_TRISP</name>
<dbReference type="AlphaFoldDB" id="A0A0V1AV13"/>
<evidence type="ECO:0008006" key="3">
    <source>
        <dbReference type="Google" id="ProtNLM"/>
    </source>
</evidence>
<sequence length="53" mass="6239">LVLKLKFKNGYHSFWLQHQIADLYIGLWAMVRKLLAFPSSYLVERGFIVVTDL</sequence>
<keyword evidence="2" id="KW-1185">Reference proteome</keyword>
<accession>A0A0V1AV13</accession>
<comment type="caution">
    <text evidence="1">The sequence shown here is derived from an EMBL/GenBank/DDBJ whole genome shotgun (WGS) entry which is preliminary data.</text>
</comment>
<organism evidence="1 2">
    <name type="scientific">Trichinella spiralis</name>
    <name type="common">Trichina worm</name>
    <dbReference type="NCBI Taxonomy" id="6334"/>
    <lineage>
        <taxon>Eukaryota</taxon>
        <taxon>Metazoa</taxon>
        <taxon>Ecdysozoa</taxon>
        <taxon>Nematoda</taxon>
        <taxon>Enoplea</taxon>
        <taxon>Dorylaimia</taxon>
        <taxon>Trichinellida</taxon>
        <taxon>Trichinellidae</taxon>
        <taxon>Trichinella</taxon>
    </lineage>
</organism>
<feature type="non-terminal residue" evidence="1">
    <location>
        <position position="1"/>
    </location>
</feature>
<gene>
    <name evidence="1" type="ORF">T01_11062</name>
</gene>
<dbReference type="EMBL" id="JYDH01000222">
    <property type="protein sequence ID" value="KRY28051.1"/>
    <property type="molecule type" value="Genomic_DNA"/>
</dbReference>
<dbReference type="OrthoDB" id="5917201at2759"/>
<dbReference type="InParanoid" id="A0A0V1AV13"/>
<reference evidence="1 2" key="1">
    <citation type="submission" date="2015-01" db="EMBL/GenBank/DDBJ databases">
        <title>Evolution of Trichinella species and genotypes.</title>
        <authorList>
            <person name="Korhonen P.K."/>
            <person name="Edoardo P."/>
            <person name="Giuseppe L.R."/>
            <person name="Gasser R.B."/>
        </authorList>
    </citation>
    <scope>NUCLEOTIDE SEQUENCE [LARGE SCALE GENOMIC DNA]</scope>
    <source>
        <strain evidence="1">ISS3</strain>
    </source>
</reference>
<proteinExistence type="predicted"/>
<evidence type="ECO:0000313" key="1">
    <source>
        <dbReference type="EMBL" id="KRY28051.1"/>
    </source>
</evidence>
<feature type="non-terminal residue" evidence="1">
    <location>
        <position position="53"/>
    </location>
</feature>
<evidence type="ECO:0000313" key="2">
    <source>
        <dbReference type="Proteomes" id="UP000054776"/>
    </source>
</evidence>